<organism evidence="1">
    <name type="scientific">Xenopus tropicalis</name>
    <name type="common">Western clawed frog</name>
    <name type="synonym">Silurana tropicalis</name>
    <dbReference type="NCBI Taxonomy" id="8364"/>
    <lineage>
        <taxon>Eukaryota</taxon>
        <taxon>Metazoa</taxon>
        <taxon>Chordata</taxon>
        <taxon>Craniata</taxon>
        <taxon>Vertebrata</taxon>
        <taxon>Euteleostomi</taxon>
        <taxon>Amphibia</taxon>
        <taxon>Batrachia</taxon>
        <taxon>Anura</taxon>
        <taxon>Pipoidea</taxon>
        <taxon>Pipidae</taxon>
        <taxon>Xenopodinae</taxon>
        <taxon>Xenopus</taxon>
        <taxon>Silurana</taxon>
    </lineage>
</organism>
<evidence type="ECO:0000313" key="1">
    <source>
        <dbReference type="Ensembl" id="ENSXETP00000115760"/>
    </source>
</evidence>
<accession>A0A803K677</accession>
<protein>
    <submittedName>
        <fullName evidence="1">Uncharacterized protein</fullName>
    </submittedName>
</protein>
<dbReference type="AlphaFoldDB" id="A0A803K677"/>
<reference evidence="1" key="2">
    <citation type="submission" date="2021-03" db="UniProtKB">
        <authorList>
            <consortium name="Ensembl"/>
        </authorList>
    </citation>
    <scope>IDENTIFICATION</scope>
</reference>
<sequence>EVTKRANLSPLMPTWGWTIALGIGKVRSRTTSTSRCKKLFKQNSNVQFFIKCTFTSFCPCTLLLSQNGPDGQKQIKFMVKETNCKKCTKEKSPKCNFKPNGVSGREIGAVNERTTENIPIKVFVAVILVCRRHLSALCLSLSFQPALPIRTAFS</sequence>
<dbReference type="Ensembl" id="ENSXETT00000109420">
    <property type="protein sequence ID" value="ENSXETP00000115760"/>
    <property type="gene ID" value="ENSXETG00000049194"/>
</dbReference>
<name>A0A803K677_XENTR</name>
<reference evidence="1" key="1">
    <citation type="journal article" date="2010" name="Science">
        <title>The genome of the Western clawed frog Xenopus tropicalis.</title>
        <authorList>
            <person name="Hellsten U."/>
            <person name="Harland R.M."/>
            <person name="Gilchrist M.J."/>
            <person name="Hendrix D."/>
            <person name="Jurka J."/>
            <person name="Kapitonov V."/>
            <person name="Ovcharenko I."/>
            <person name="Putnam N.H."/>
            <person name="Shu S."/>
            <person name="Taher L."/>
            <person name="Blitz I.L."/>
            <person name="Blumberg B."/>
            <person name="Dichmann D.S."/>
            <person name="Dubchak I."/>
            <person name="Amaya E."/>
            <person name="Detter J.C."/>
            <person name="Fletcher R."/>
            <person name="Gerhard D.S."/>
            <person name="Goodstein D."/>
            <person name="Graves T."/>
            <person name="Grigoriev I.V."/>
            <person name="Grimwood J."/>
            <person name="Kawashima T."/>
            <person name="Lindquist E."/>
            <person name="Lucas S.M."/>
            <person name="Mead P.E."/>
            <person name="Mitros T."/>
            <person name="Ogino H."/>
            <person name="Ohta Y."/>
            <person name="Poliakov A.V."/>
            <person name="Pollet N."/>
            <person name="Robert J."/>
            <person name="Salamov A."/>
            <person name="Sater A.K."/>
            <person name="Schmutz J."/>
            <person name="Terry A."/>
            <person name="Vize P.D."/>
            <person name="Warren W.C."/>
            <person name="Wells D."/>
            <person name="Wills A."/>
            <person name="Wilson R.K."/>
            <person name="Zimmerman L.B."/>
            <person name="Zorn A.M."/>
            <person name="Grainger R."/>
            <person name="Grammer T."/>
            <person name="Khokha M.K."/>
            <person name="Richardson P.M."/>
            <person name="Rokhsar D.S."/>
        </authorList>
    </citation>
    <scope>NUCLEOTIDE SEQUENCE [LARGE SCALE GENOMIC DNA]</scope>
    <source>
        <strain evidence="1">Nigerian</strain>
    </source>
</reference>
<dbReference type="InParanoid" id="A0A803K677"/>
<proteinExistence type="predicted"/>
<dbReference type="Gene3D" id="3.10.450.10">
    <property type="match status" value="1"/>
</dbReference>
<dbReference type="Pfam" id="PF00666">
    <property type="entry name" value="Cathelicidins"/>
    <property type="match status" value="1"/>
</dbReference>